<dbReference type="Proteomes" id="UP000311919">
    <property type="component" value="Unassembled WGS sequence"/>
</dbReference>
<dbReference type="AlphaFoldDB" id="A0A4Z2CKH9"/>
<reference evidence="2 3" key="1">
    <citation type="submission" date="2019-03" db="EMBL/GenBank/DDBJ databases">
        <title>An improved genome assembly of the fluke Schistosoma japonicum.</title>
        <authorList>
            <person name="Hu W."/>
            <person name="Luo F."/>
            <person name="Yin M."/>
            <person name="Mo X."/>
            <person name="Sun C."/>
            <person name="Wu Q."/>
            <person name="Zhu B."/>
            <person name="Xiang M."/>
            <person name="Wang J."/>
            <person name="Wang Y."/>
            <person name="Zhang T."/>
            <person name="Xu B."/>
            <person name="Zheng H."/>
            <person name="Feng Z."/>
        </authorList>
    </citation>
    <scope>NUCLEOTIDE SEQUENCE [LARGE SCALE GENOMIC DNA]</scope>
    <source>
        <strain evidence="2">HuSjv2</strain>
        <tissue evidence="2">Worms</tissue>
    </source>
</reference>
<accession>A0A4Z2CKH9</accession>
<evidence type="ECO:0000313" key="3">
    <source>
        <dbReference type="Proteomes" id="UP000311919"/>
    </source>
</evidence>
<organism evidence="2 3">
    <name type="scientific">Schistosoma japonicum</name>
    <name type="common">Blood fluke</name>
    <dbReference type="NCBI Taxonomy" id="6182"/>
    <lineage>
        <taxon>Eukaryota</taxon>
        <taxon>Metazoa</taxon>
        <taxon>Spiralia</taxon>
        <taxon>Lophotrochozoa</taxon>
        <taxon>Platyhelminthes</taxon>
        <taxon>Trematoda</taxon>
        <taxon>Digenea</taxon>
        <taxon>Strigeidida</taxon>
        <taxon>Schistosomatoidea</taxon>
        <taxon>Schistosomatidae</taxon>
        <taxon>Schistosoma</taxon>
    </lineage>
</organism>
<evidence type="ECO:0000256" key="1">
    <source>
        <dbReference type="SAM" id="MobiDB-lite"/>
    </source>
</evidence>
<name>A0A4Z2CKH9_SCHJA</name>
<comment type="caution">
    <text evidence="2">The sequence shown here is derived from an EMBL/GenBank/DDBJ whole genome shotgun (WGS) entry which is preliminary data.</text>
</comment>
<feature type="compositionally biased region" description="Polar residues" evidence="1">
    <location>
        <begin position="32"/>
        <end position="46"/>
    </location>
</feature>
<gene>
    <name evidence="2" type="ORF">EWB00_000242</name>
</gene>
<keyword evidence="3" id="KW-1185">Reference proteome</keyword>
<proteinExistence type="predicted"/>
<dbReference type="EMBL" id="SKCS01001067">
    <property type="protein sequence ID" value="TNN04728.1"/>
    <property type="molecule type" value="Genomic_DNA"/>
</dbReference>
<evidence type="ECO:0000313" key="2">
    <source>
        <dbReference type="EMBL" id="TNN04728.1"/>
    </source>
</evidence>
<protein>
    <submittedName>
        <fullName evidence="2">Uncharacterized protein</fullName>
    </submittedName>
</protein>
<feature type="region of interest" description="Disordered" evidence="1">
    <location>
        <begin position="23"/>
        <end position="47"/>
    </location>
</feature>
<sequence>MFPPPFHSIPNSFTKIQHLSSVFFQPQPPSSGNHRSSPGPSSTGDLSLQKERALEDNKQCVPTIPGALKKGGRRAEIVLSNM</sequence>